<feature type="region of interest" description="Disordered" evidence="1">
    <location>
        <begin position="73"/>
        <end position="120"/>
    </location>
</feature>
<dbReference type="Proteomes" id="UP000765509">
    <property type="component" value="Unassembled WGS sequence"/>
</dbReference>
<gene>
    <name evidence="2" type="ORF">O181_113255</name>
</gene>
<evidence type="ECO:0000313" key="3">
    <source>
        <dbReference type="Proteomes" id="UP000765509"/>
    </source>
</evidence>
<evidence type="ECO:0000313" key="2">
    <source>
        <dbReference type="EMBL" id="MBW0573540.1"/>
    </source>
</evidence>
<evidence type="ECO:0000256" key="1">
    <source>
        <dbReference type="SAM" id="MobiDB-lite"/>
    </source>
</evidence>
<name>A0A9Q3K249_9BASI</name>
<organism evidence="2 3">
    <name type="scientific">Austropuccinia psidii MF-1</name>
    <dbReference type="NCBI Taxonomy" id="1389203"/>
    <lineage>
        <taxon>Eukaryota</taxon>
        <taxon>Fungi</taxon>
        <taxon>Dikarya</taxon>
        <taxon>Basidiomycota</taxon>
        <taxon>Pucciniomycotina</taxon>
        <taxon>Pucciniomycetes</taxon>
        <taxon>Pucciniales</taxon>
        <taxon>Sphaerophragmiaceae</taxon>
        <taxon>Austropuccinia</taxon>
    </lineage>
</organism>
<feature type="compositionally biased region" description="Polar residues" evidence="1">
    <location>
        <begin position="86"/>
        <end position="98"/>
    </location>
</feature>
<protein>
    <submittedName>
        <fullName evidence="2">Uncharacterized protein</fullName>
    </submittedName>
</protein>
<comment type="caution">
    <text evidence="2">The sequence shown here is derived from an EMBL/GenBank/DDBJ whole genome shotgun (WGS) entry which is preliminary data.</text>
</comment>
<dbReference type="AlphaFoldDB" id="A0A9Q3K249"/>
<dbReference type="EMBL" id="AVOT02092314">
    <property type="protein sequence ID" value="MBW0573540.1"/>
    <property type="molecule type" value="Genomic_DNA"/>
</dbReference>
<reference evidence="2" key="1">
    <citation type="submission" date="2021-03" db="EMBL/GenBank/DDBJ databases">
        <title>Draft genome sequence of rust myrtle Austropuccinia psidii MF-1, a brazilian biotype.</title>
        <authorList>
            <person name="Quecine M.C."/>
            <person name="Pachon D.M.R."/>
            <person name="Bonatelli M.L."/>
            <person name="Correr F.H."/>
            <person name="Franceschini L.M."/>
            <person name="Leite T.F."/>
            <person name="Margarido G.R.A."/>
            <person name="Almeida C.A."/>
            <person name="Ferrarezi J.A."/>
            <person name="Labate C.A."/>
        </authorList>
    </citation>
    <scope>NUCLEOTIDE SEQUENCE</scope>
    <source>
        <strain evidence="2">MF-1</strain>
    </source>
</reference>
<proteinExistence type="predicted"/>
<keyword evidence="3" id="KW-1185">Reference proteome</keyword>
<accession>A0A9Q3K249</accession>
<sequence length="120" mass="13641">MLQVVNNWMVKKLKYTKHHFSTSPSQPSAKIFQNQLVPSTPRNFQPVLSTIQSTIPPHSPSPFTTRPALVPTMRQLPLPQPRISPRVTSQQLQPVASSSRRREDQLPLPFLASKVSHQRE</sequence>